<gene>
    <name evidence="1" type="ORF">MM415A06790_0003</name>
</gene>
<organism evidence="1">
    <name type="scientific">viral metagenome</name>
    <dbReference type="NCBI Taxonomy" id="1070528"/>
    <lineage>
        <taxon>unclassified sequences</taxon>
        <taxon>metagenomes</taxon>
        <taxon>organismal metagenomes</taxon>
    </lineage>
</organism>
<dbReference type="EMBL" id="MT141616">
    <property type="protein sequence ID" value="QJA68423.1"/>
    <property type="molecule type" value="Genomic_DNA"/>
</dbReference>
<reference evidence="1" key="1">
    <citation type="submission" date="2020-03" db="EMBL/GenBank/DDBJ databases">
        <title>The deep terrestrial virosphere.</title>
        <authorList>
            <person name="Holmfeldt K."/>
            <person name="Nilsson E."/>
            <person name="Simone D."/>
            <person name="Lopez-Fernandez M."/>
            <person name="Wu X."/>
            <person name="de Brujin I."/>
            <person name="Lundin D."/>
            <person name="Andersson A."/>
            <person name="Bertilsson S."/>
            <person name="Dopson M."/>
        </authorList>
    </citation>
    <scope>NUCLEOTIDE SEQUENCE</scope>
    <source>
        <strain evidence="1">MM415A06790</strain>
    </source>
</reference>
<evidence type="ECO:0000313" key="1">
    <source>
        <dbReference type="EMBL" id="QJA68423.1"/>
    </source>
</evidence>
<protein>
    <submittedName>
        <fullName evidence="1">Uncharacterized protein</fullName>
    </submittedName>
</protein>
<name>A0A6M3JEW0_9ZZZZ</name>
<sequence>MNSLEKELIINLAESLLTIDKNNVMYKKLQEDYEDKYFWYGLYSAMLADITDVIFGSNGHGAHDSLGYNHASWVCGPVSKPVGMSFYEYYFKYKIKKPKPQQDIDKWVEFLKTIQKEENDILKRR</sequence>
<accession>A0A6M3JEW0</accession>
<dbReference type="AlphaFoldDB" id="A0A6M3JEW0"/>
<proteinExistence type="predicted"/>